<dbReference type="Pfam" id="PF00078">
    <property type="entry name" value="RVT_1"/>
    <property type="match status" value="1"/>
</dbReference>
<dbReference type="Pfam" id="PF13456">
    <property type="entry name" value="RVT_3"/>
    <property type="match status" value="1"/>
</dbReference>
<dbReference type="CDD" id="cd09279">
    <property type="entry name" value="RNase_HI_like"/>
    <property type="match status" value="1"/>
</dbReference>
<dbReference type="InterPro" id="IPR043128">
    <property type="entry name" value="Rev_trsase/Diguanyl_cyclase"/>
</dbReference>
<dbReference type="Proteomes" id="UP000593564">
    <property type="component" value="Unassembled WGS sequence"/>
</dbReference>
<feature type="compositionally biased region" description="Low complexity" evidence="2">
    <location>
        <begin position="158"/>
        <end position="167"/>
    </location>
</feature>
<dbReference type="CDD" id="cd01647">
    <property type="entry name" value="RT_LTR"/>
    <property type="match status" value="1"/>
</dbReference>
<dbReference type="InterPro" id="IPR036397">
    <property type="entry name" value="RNaseH_sf"/>
</dbReference>
<dbReference type="CDD" id="cd00303">
    <property type="entry name" value="retropepsin_like"/>
    <property type="match status" value="1"/>
</dbReference>
<feature type="region of interest" description="Disordered" evidence="2">
    <location>
        <begin position="408"/>
        <end position="465"/>
    </location>
</feature>
<dbReference type="PROSITE" id="PS50879">
    <property type="entry name" value="RNASE_H_1"/>
    <property type="match status" value="1"/>
</dbReference>
<feature type="compositionally biased region" description="Basic and acidic residues" evidence="2">
    <location>
        <begin position="71"/>
        <end position="80"/>
    </location>
</feature>
<accession>A0A7J7FVG1</accession>
<proteinExistence type="predicted"/>
<dbReference type="InterPro" id="IPR041577">
    <property type="entry name" value="RT_RNaseH_2"/>
</dbReference>
<reference evidence="5 6" key="2">
    <citation type="submission" date="2020-07" db="EMBL/GenBank/DDBJ databases">
        <title>Genome assembly of wild tea tree DASZ reveals pedigree and selection history of tea varieties.</title>
        <authorList>
            <person name="Zhang W."/>
        </authorList>
    </citation>
    <scope>NUCLEOTIDE SEQUENCE [LARGE SCALE GENOMIC DNA]</scope>
    <source>
        <strain evidence="6">cv. G240</strain>
        <tissue evidence="5">Leaf</tissue>
    </source>
</reference>
<gene>
    <name evidence="5" type="ORF">HYC85_027829</name>
</gene>
<protein>
    <recommendedName>
        <fullName evidence="7">Reverse transcriptase</fullName>
    </recommendedName>
</protein>
<dbReference type="InterPro" id="IPR002156">
    <property type="entry name" value="RNaseH_domain"/>
</dbReference>
<feature type="region of interest" description="Disordered" evidence="2">
    <location>
        <begin position="1"/>
        <end position="80"/>
    </location>
</feature>
<evidence type="ECO:0000259" key="4">
    <source>
        <dbReference type="PROSITE" id="PS50879"/>
    </source>
</evidence>
<feature type="compositionally biased region" description="Basic and acidic residues" evidence="2">
    <location>
        <begin position="439"/>
        <end position="448"/>
    </location>
</feature>
<dbReference type="Gene3D" id="3.30.420.10">
    <property type="entry name" value="Ribonuclease H-like superfamily/Ribonuclease H"/>
    <property type="match status" value="1"/>
</dbReference>
<evidence type="ECO:0000313" key="6">
    <source>
        <dbReference type="Proteomes" id="UP000593564"/>
    </source>
</evidence>
<dbReference type="PANTHER" id="PTHR48475">
    <property type="entry name" value="RIBONUCLEASE H"/>
    <property type="match status" value="1"/>
</dbReference>
<dbReference type="Gene3D" id="3.10.10.10">
    <property type="entry name" value="HIV Type 1 Reverse Transcriptase, subunit A, domain 1"/>
    <property type="match status" value="1"/>
</dbReference>
<keyword evidence="1" id="KW-0233">DNA recombination</keyword>
<dbReference type="SUPFAM" id="SSF56672">
    <property type="entry name" value="DNA/RNA polymerases"/>
    <property type="match status" value="1"/>
</dbReference>
<dbReference type="EMBL" id="JACBKZ010000014">
    <property type="protein sequence ID" value="KAF5931658.1"/>
    <property type="molecule type" value="Genomic_DNA"/>
</dbReference>
<dbReference type="GO" id="GO:0004523">
    <property type="term" value="F:RNA-DNA hybrid ribonuclease activity"/>
    <property type="evidence" value="ECO:0007669"/>
    <property type="project" value="InterPro"/>
</dbReference>
<evidence type="ECO:0008006" key="7">
    <source>
        <dbReference type="Google" id="ProtNLM"/>
    </source>
</evidence>
<dbReference type="SUPFAM" id="SSF53098">
    <property type="entry name" value="Ribonuclease H-like"/>
    <property type="match status" value="1"/>
</dbReference>
<comment type="caution">
    <text evidence="5">The sequence shown here is derived from an EMBL/GenBank/DDBJ whole genome shotgun (WGS) entry which is preliminary data.</text>
</comment>
<evidence type="ECO:0000256" key="1">
    <source>
        <dbReference type="ARBA" id="ARBA00023172"/>
    </source>
</evidence>
<dbReference type="InterPro" id="IPR021109">
    <property type="entry name" value="Peptidase_aspartic_dom_sf"/>
</dbReference>
<dbReference type="PROSITE" id="PS50878">
    <property type="entry name" value="RT_POL"/>
    <property type="match status" value="1"/>
</dbReference>
<dbReference type="Gene3D" id="3.30.70.270">
    <property type="match status" value="2"/>
</dbReference>
<feature type="domain" description="RNase H type-1" evidence="4">
    <location>
        <begin position="1447"/>
        <end position="1576"/>
    </location>
</feature>
<dbReference type="InterPro" id="IPR043502">
    <property type="entry name" value="DNA/RNA_pol_sf"/>
</dbReference>
<dbReference type="Pfam" id="PF17919">
    <property type="entry name" value="RT_RNaseH_2"/>
    <property type="match status" value="1"/>
</dbReference>
<feature type="domain" description="Reverse transcriptase" evidence="3">
    <location>
        <begin position="905"/>
        <end position="1084"/>
    </location>
</feature>
<evidence type="ECO:0000259" key="3">
    <source>
        <dbReference type="PROSITE" id="PS50878"/>
    </source>
</evidence>
<organism evidence="5 6">
    <name type="scientific">Camellia sinensis</name>
    <name type="common">Tea plant</name>
    <name type="synonym">Thea sinensis</name>
    <dbReference type="NCBI Taxonomy" id="4442"/>
    <lineage>
        <taxon>Eukaryota</taxon>
        <taxon>Viridiplantae</taxon>
        <taxon>Streptophyta</taxon>
        <taxon>Embryophyta</taxon>
        <taxon>Tracheophyta</taxon>
        <taxon>Spermatophyta</taxon>
        <taxon>Magnoliopsida</taxon>
        <taxon>eudicotyledons</taxon>
        <taxon>Gunneridae</taxon>
        <taxon>Pentapetalae</taxon>
        <taxon>asterids</taxon>
        <taxon>Ericales</taxon>
        <taxon>Theaceae</taxon>
        <taxon>Camellia</taxon>
    </lineage>
</organism>
<dbReference type="Pfam" id="PF17921">
    <property type="entry name" value="Integrase_H2C2"/>
    <property type="match status" value="1"/>
</dbReference>
<dbReference type="InterPro" id="IPR000477">
    <property type="entry name" value="RT_dom"/>
</dbReference>
<name>A0A7J7FVG1_CAMSI</name>
<feature type="compositionally biased region" description="Low complexity" evidence="2">
    <location>
        <begin position="117"/>
        <end position="135"/>
    </location>
</feature>
<dbReference type="Gene3D" id="1.10.340.70">
    <property type="match status" value="1"/>
</dbReference>
<dbReference type="PANTHER" id="PTHR48475:SF2">
    <property type="entry name" value="RIBONUCLEASE H"/>
    <property type="match status" value="1"/>
</dbReference>
<sequence>MANNDEFPLSAIDGATPEFTRRRESPLAIHPMADLGTPTGGQSGDARDKRGRSHGLSRSPDGHRRRRDSHARRLENKLRDQDAVIRRMAAEMEDLTRHVKGKGVAGVGDHSERTSSRRSGGQSQRRTQSISITRSYQVGDSDAHPEKSSAQDNTYKPSRSVTTSRYSYSAHSEDLRAVLKERARRREAQRIPAFQRLSYGVHASEEVGMPPPRQAVPLFEDTDLARLSATPFSLEIETTPLLAGFHQPKFTLYDGKTDPYMHVSHFRQVMARHRRNDGLMCLIFPSSLGELGLKWFERLPEGSIQRWHQLAEAFVTRFKTNTKIPKEVDHLLSVKMEPSDTLKVYNSRYWETFNEILDCLVNLAIMQYKRGLPVGHRLRDSLTMHQPTSMGQLMQRINEHIRVEDDASASTVKATPVATDKKTAGKVHAIGQESSCSGDRAEKSDHGSNRKNWGRGRQNDYPRDDVADANRRLKARTGITTVFKIPIYHILSEIRDEEYVRFPAKLGDGQKGYNPRYRCTFHRERGHRTEDYLPLRQHLEELVAVGHLNLYIDGGVKPNQAPVDPRGQDDRDAPPQGVINVIHGIVKPERVCKLRGMIKKAEHMREVLSVQPAIKWGKTEEKDVISFTSRNLERIQMPHNDALVVTLRVKEFDVKRILIDQGSSVEIMYYDTFKQLKLRETDLAPATSPLVGFNSQPEWPLGKIILPVKAGSVVKQVEFWVLQVPSTYNLILGRGWLHAMQAVASTFHQVMRFPSAMGAIEEIWGDQVMSKQCFVAVNGSRAAKRFVQMIEGPEDRGVLEDVGTKTEDKAVEDLVEVRLDIERLDKFFLLGSSLTAQERTKMVEFLIANIEVFAWSPYDMAGLDPSFFCHHLNIFPGAKPVIQRTRRSALHHADVVAEEVKNLLKARAIQEAHYPRWISNTVVVPKKNGKWRVCVDYKTVNRACPKDSFPLPRIDQLVDLTAGHNRLSFLDAYRGYHQIAMHGPDREITSFTTPRGLFCYRVMPFGLKNAGATFQRMVTKMFSPLLGRTMEAYIDDMVVKSRHEANHLSDLAEMFAILKKHKLRLNASKCAFGVGSEKFLGFLVTNRGIEVDPTQIRAMQELKQPNLDKDVQHLAGMAAALNRFISRSSDRCRPFFQALKSKFSWDEECDRALAELKEYLSTPPLLVTPKPGEELYLYLAISQHAVSAVIVRAEGIKHLPIFYVSKTLLPAERRYLPLEKLALALMMASRKLAHYFHAHTIIVLTEFPLKALFERADFSGRILKWAVELGQFDVKFQPRTAIKAQTLADFVVEFSPGTHPVCPVDITVADDEMHARPSEIQPIDGGSDAEFARTIEVPSVCTVLPPGDAMTELSITDPSALSGPASPRGEEMEPHSLEPAAGIAPQPDDSSTDLSITDRLAESGTESPRGAGVEPINTELEPRMLRNCDLIALRNSQDPSDCWKLFVGEMWKLFVDGASNRHGAGLGIVLISLDGLTIEHSIMLGFPASNNEAEYEALLAGLKSAIQMKAVELLVYSDSQLVVNQVSGIYEAKDDRMAKYQALVREHIKKFQAIRVQQIGREENSRANELAGLASMVDRTSPNPLLIDFLPRPSNKDSGQTDVLCAALGPSWMDPLILFLRDWTLPTDKKEAHKVRVKSERFWLSPSGALYKKSFTGTYLKCVHPSSVEAFLYEIHEGICGSHIGGRSLAYRAISQGYWWLCMQADAQKYVRKCKKC</sequence>
<reference evidence="6" key="1">
    <citation type="journal article" date="2020" name="Nat. Commun.">
        <title>Genome assembly of wild tea tree DASZ reveals pedigree and selection history of tea varieties.</title>
        <authorList>
            <person name="Zhang W."/>
            <person name="Zhang Y."/>
            <person name="Qiu H."/>
            <person name="Guo Y."/>
            <person name="Wan H."/>
            <person name="Zhang X."/>
            <person name="Scossa F."/>
            <person name="Alseekh S."/>
            <person name="Zhang Q."/>
            <person name="Wang P."/>
            <person name="Xu L."/>
            <person name="Schmidt M.H."/>
            <person name="Jia X."/>
            <person name="Li D."/>
            <person name="Zhu A."/>
            <person name="Guo F."/>
            <person name="Chen W."/>
            <person name="Ni D."/>
            <person name="Usadel B."/>
            <person name="Fernie A.R."/>
            <person name="Wen W."/>
        </authorList>
    </citation>
    <scope>NUCLEOTIDE SEQUENCE [LARGE SCALE GENOMIC DNA]</scope>
    <source>
        <strain evidence="6">cv. G240</strain>
    </source>
</reference>
<dbReference type="GO" id="GO:0003676">
    <property type="term" value="F:nucleic acid binding"/>
    <property type="evidence" value="ECO:0007669"/>
    <property type="project" value="InterPro"/>
</dbReference>
<dbReference type="InterPro" id="IPR041588">
    <property type="entry name" value="Integrase_H2C2"/>
</dbReference>
<dbReference type="InterPro" id="IPR005162">
    <property type="entry name" value="Retrotrans_gag_dom"/>
</dbReference>
<feature type="region of interest" description="Disordered" evidence="2">
    <location>
        <begin position="1348"/>
        <end position="1394"/>
    </location>
</feature>
<dbReference type="GO" id="GO:0006310">
    <property type="term" value="P:DNA recombination"/>
    <property type="evidence" value="ECO:0007669"/>
    <property type="project" value="UniProtKB-KW"/>
</dbReference>
<dbReference type="Pfam" id="PF03732">
    <property type="entry name" value="Retrotrans_gag"/>
    <property type="match status" value="1"/>
</dbReference>
<dbReference type="Gene3D" id="2.40.70.10">
    <property type="entry name" value="Acid Proteases"/>
    <property type="match status" value="1"/>
</dbReference>
<dbReference type="InterPro" id="IPR012337">
    <property type="entry name" value="RNaseH-like_sf"/>
</dbReference>
<feature type="region of interest" description="Disordered" evidence="2">
    <location>
        <begin position="94"/>
        <end position="167"/>
    </location>
</feature>
<evidence type="ECO:0000313" key="5">
    <source>
        <dbReference type="EMBL" id="KAF5931658.1"/>
    </source>
</evidence>
<keyword evidence="6" id="KW-1185">Reference proteome</keyword>
<evidence type="ECO:0000256" key="2">
    <source>
        <dbReference type="SAM" id="MobiDB-lite"/>
    </source>
</evidence>